<evidence type="ECO:0000313" key="2">
    <source>
        <dbReference type="EMBL" id="MCX2975862.1"/>
    </source>
</evidence>
<comment type="caution">
    <text evidence="2">The sequence shown here is derived from an EMBL/GenBank/DDBJ whole genome shotgun (WGS) entry which is preliminary data.</text>
</comment>
<reference evidence="2" key="1">
    <citation type="submission" date="2019-02" db="EMBL/GenBank/DDBJ databases">
        <authorList>
            <person name="Li S.-H."/>
        </authorList>
    </citation>
    <scope>NUCLEOTIDE SEQUENCE</scope>
    <source>
        <strain evidence="2">IMCC11814</strain>
    </source>
</reference>
<proteinExistence type="predicted"/>
<dbReference type="Pfam" id="PF04402">
    <property type="entry name" value="SIMPL"/>
    <property type="match status" value="1"/>
</dbReference>
<feature type="signal peptide" evidence="1">
    <location>
        <begin position="1"/>
        <end position="25"/>
    </location>
</feature>
<feature type="chain" id="PRO_5045327781" evidence="1">
    <location>
        <begin position="26"/>
        <end position="243"/>
    </location>
</feature>
<dbReference type="PANTHER" id="PTHR34387:SF1">
    <property type="entry name" value="PERIPLASMIC IMMUNOGENIC PROTEIN"/>
    <property type="match status" value="1"/>
</dbReference>
<dbReference type="EMBL" id="SHNO01000001">
    <property type="protein sequence ID" value="MCX2975862.1"/>
    <property type="molecule type" value="Genomic_DNA"/>
</dbReference>
<name>A0ABT3T0S9_9GAMM</name>
<evidence type="ECO:0000313" key="3">
    <source>
        <dbReference type="Proteomes" id="UP001143304"/>
    </source>
</evidence>
<keyword evidence="1" id="KW-0732">Signal</keyword>
<sequence length="243" mass="25800">MKIGSLHPLACLFIVVSLFVQPARAEDLGGPRIIVSGEGTVEIAPDMAILSLVVMREAPTAEGALATNSAAMTAVMKAMTGAGIAERDIQTTQFSIQPRYSRETRKPDGTLETRKLVGYTVRNGVNVRVRDIDAVGEVLDMSVRLGVNEGGGIQFSNADPTKALERARSNAVKDAMDKARGLASAAGGKVGRVLEISEHSMGARPMNMARREMAMDSMKVSVPIAAGENTYRVSISLSVALEQ</sequence>
<dbReference type="Proteomes" id="UP001143304">
    <property type="component" value="Unassembled WGS sequence"/>
</dbReference>
<dbReference type="InterPro" id="IPR052022">
    <property type="entry name" value="26kDa_periplasmic_antigen"/>
</dbReference>
<dbReference type="RefSeq" id="WP_279247622.1">
    <property type="nucleotide sequence ID" value="NZ_SHNO01000001.1"/>
</dbReference>
<dbReference type="InterPro" id="IPR007497">
    <property type="entry name" value="SIMPL/DUF541"/>
</dbReference>
<dbReference type="PANTHER" id="PTHR34387">
    <property type="entry name" value="SLR1258 PROTEIN"/>
    <property type="match status" value="1"/>
</dbReference>
<organism evidence="2 3">
    <name type="scientific">Candidatus Marimicrobium litorale</name>
    <dbReference type="NCBI Taxonomy" id="2518991"/>
    <lineage>
        <taxon>Bacteria</taxon>
        <taxon>Pseudomonadati</taxon>
        <taxon>Pseudomonadota</taxon>
        <taxon>Gammaproteobacteria</taxon>
        <taxon>Cellvibrionales</taxon>
        <taxon>Halieaceae</taxon>
        <taxon>Marimicrobium</taxon>
    </lineage>
</organism>
<accession>A0ABT3T0S9</accession>
<protein>
    <submittedName>
        <fullName evidence="2">SIMPL domain-containing protein</fullName>
    </submittedName>
</protein>
<keyword evidence="3" id="KW-1185">Reference proteome</keyword>
<dbReference type="Gene3D" id="3.30.70.2970">
    <property type="entry name" value="Protein of unknown function (DUF541), domain 2"/>
    <property type="match status" value="1"/>
</dbReference>
<dbReference type="Gene3D" id="3.30.110.170">
    <property type="entry name" value="Protein of unknown function (DUF541), domain 1"/>
    <property type="match status" value="1"/>
</dbReference>
<evidence type="ECO:0000256" key="1">
    <source>
        <dbReference type="SAM" id="SignalP"/>
    </source>
</evidence>
<gene>
    <name evidence="2" type="ORF">EYC82_00655</name>
</gene>